<evidence type="ECO:0000256" key="1">
    <source>
        <dbReference type="SAM" id="MobiDB-lite"/>
    </source>
</evidence>
<sequence>PVSPAPEGPDRPQLEPRAGHRFSHVANLSLALSIPDPRSDEKSLSGRSSGRRPSRDQVKANCVPPKMWSARFTALLCLVFLGASLFSRRSPYFHHREAPPSNGEWADQPLKLVDTPWTLHKQNDLFTTAATHMALLHNALIRGFNSIYLQAPHVEAADASDFAAYALTWHKFLVSHHDDEEGKLFPDMVGILRDDGIWANMTQEHGTFFVRGNTTPPPPGVPPHKTLMDAVESFLPGLTAFQAYLNTPSYTPAGLLRIMDSFAADFSAHLHHEVAVMAGMAAHEGAPARESLRGALASDMLKAWGKNTVTKAGYADVLPFFLLNTDRTFEGGVWRNWPRMPEVVRWCMVNLVGMRHGPRWRFASCDASGRPRRLFSLTAPGDRERSDL</sequence>
<gene>
    <name evidence="2" type="ORF">ED733_006458</name>
</gene>
<evidence type="ECO:0008006" key="4">
    <source>
        <dbReference type="Google" id="ProtNLM"/>
    </source>
</evidence>
<evidence type="ECO:0000313" key="3">
    <source>
        <dbReference type="Proteomes" id="UP000317257"/>
    </source>
</evidence>
<dbReference type="InterPro" id="IPR053206">
    <property type="entry name" value="Dimeric_xanthone_biosynth"/>
</dbReference>
<protein>
    <recommendedName>
        <fullName evidence="4">Hemerythrin-like domain-containing protein</fullName>
    </recommendedName>
</protein>
<feature type="region of interest" description="Disordered" evidence="1">
    <location>
        <begin position="1"/>
        <end position="20"/>
    </location>
</feature>
<dbReference type="AlphaFoldDB" id="A0A5C6GGG4"/>
<feature type="region of interest" description="Disordered" evidence="1">
    <location>
        <begin position="33"/>
        <end position="60"/>
    </location>
</feature>
<comment type="caution">
    <text evidence="2">The sequence shown here is derived from an EMBL/GenBank/DDBJ whole genome shotgun (WGS) entry which is preliminary data.</text>
</comment>
<evidence type="ECO:0000313" key="2">
    <source>
        <dbReference type="EMBL" id="TWU76374.1"/>
    </source>
</evidence>
<dbReference type="Proteomes" id="UP000317257">
    <property type="component" value="Unassembled WGS sequence"/>
</dbReference>
<dbReference type="EMBL" id="SBHS01000005">
    <property type="protein sequence ID" value="TWU76374.1"/>
    <property type="molecule type" value="Genomic_DNA"/>
</dbReference>
<feature type="compositionally biased region" description="Basic and acidic residues" evidence="1">
    <location>
        <begin position="8"/>
        <end position="18"/>
    </location>
</feature>
<feature type="non-terminal residue" evidence="2">
    <location>
        <position position="1"/>
    </location>
</feature>
<name>A0A5C6GGG4_METRR</name>
<accession>A0A5C6GGG4</accession>
<dbReference type="PANTHER" id="PTHR38048:SF2">
    <property type="entry name" value="HEMERYTHRIN-LIKE DOMAIN-CONTAINING PROTEIN"/>
    <property type="match status" value="1"/>
</dbReference>
<dbReference type="PANTHER" id="PTHR38048">
    <property type="entry name" value="EXPRESSED PROTEIN"/>
    <property type="match status" value="1"/>
</dbReference>
<proteinExistence type="predicted"/>
<dbReference type="Gene3D" id="1.20.120.520">
    <property type="entry name" value="nmb1532 protein domain like"/>
    <property type="match status" value="1"/>
</dbReference>
<reference evidence="3" key="1">
    <citation type="submission" date="2018-12" db="EMBL/GenBank/DDBJ databases">
        <title>The complete genome of Metarhizium rileyi, a key fungal pathogen of Lepidoptera.</title>
        <authorList>
            <person name="Binneck E."/>
            <person name="Lastra C.C.L."/>
            <person name="Sosa-Gomez D.R."/>
        </authorList>
    </citation>
    <scope>NUCLEOTIDE SEQUENCE [LARGE SCALE GENOMIC DNA]</scope>
    <source>
        <strain evidence="3">Cep018-CH2</strain>
    </source>
</reference>
<organism evidence="2 3">
    <name type="scientific">Metarhizium rileyi (strain RCEF 4871)</name>
    <name type="common">Nomuraea rileyi</name>
    <dbReference type="NCBI Taxonomy" id="1649241"/>
    <lineage>
        <taxon>Eukaryota</taxon>
        <taxon>Fungi</taxon>
        <taxon>Dikarya</taxon>
        <taxon>Ascomycota</taxon>
        <taxon>Pezizomycotina</taxon>
        <taxon>Sordariomycetes</taxon>
        <taxon>Hypocreomycetidae</taxon>
        <taxon>Hypocreales</taxon>
        <taxon>Clavicipitaceae</taxon>
        <taxon>Metarhizium</taxon>
    </lineage>
</organism>